<reference evidence="1 2" key="1">
    <citation type="submission" date="2017-03" db="EMBL/GenBank/DDBJ databases">
        <title>Whole genome sequences of fourteen strains of Bradyrhizobium canariense and one strain of Bradyrhizobium japonicum isolated from Lupinus (Papilionoideae: Genisteae) species in Algeria.</title>
        <authorList>
            <person name="Crovadore J."/>
            <person name="Chekireb D."/>
            <person name="Brachmann A."/>
            <person name="Chablais R."/>
            <person name="Cochard B."/>
            <person name="Lefort F."/>
        </authorList>
    </citation>
    <scope>NUCLEOTIDE SEQUENCE [LARGE SCALE GENOMIC DNA]</scope>
    <source>
        <strain evidence="1 2">UBMA197</strain>
    </source>
</reference>
<sequence length="62" mass="6990">MAELLSLAAASRREVGSRISAGAPREDFECGLAKTVRRFCDNRTWWQNILDPHHHSVQIDLG</sequence>
<accession>A0A1Y2JJX2</accession>
<dbReference type="Gene3D" id="3.90.25.10">
    <property type="entry name" value="UDP-galactose 4-epimerase, domain 1"/>
    <property type="match status" value="1"/>
</dbReference>
<comment type="caution">
    <text evidence="1">The sequence shown here is derived from an EMBL/GenBank/DDBJ whole genome shotgun (WGS) entry which is preliminary data.</text>
</comment>
<dbReference type="AlphaFoldDB" id="A0A1Y2JJX2"/>
<organism evidence="1 2">
    <name type="scientific">Bradyrhizobium japonicum</name>
    <dbReference type="NCBI Taxonomy" id="375"/>
    <lineage>
        <taxon>Bacteria</taxon>
        <taxon>Pseudomonadati</taxon>
        <taxon>Pseudomonadota</taxon>
        <taxon>Alphaproteobacteria</taxon>
        <taxon>Hyphomicrobiales</taxon>
        <taxon>Nitrobacteraceae</taxon>
        <taxon>Bradyrhizobium</taxon>
    </lineage>
</organism>
<dbReference type="Proteomes" id="UP000193335">
    <property type="component" value="Unassembled WGS sequence"/>
</dbReference>
<gene>
    <name evidence="1" type="ORF">BSZ19_25170</name>
</gene>
<proteinExistence type="predicted"/>
<name>A0A1Y2JJX2_BRAJP</name>
<protein>
    <submittedName>
        <fullName evidence="1">Uncharacterized protein</fullName>
    </submittedName>
</protein>
<evidence type="ECO:0000313" key="1">
    <source>
        <dbReference type="EMBL" id="OSJ30184.1"/>
    </source>
</evidence>
<dbReference type="EMBL" id="NAFL01000262">
    <property type="protein sequence ID" value="OSJ30184.1"/>
    <property type="molecule type" value="Genomic_DNA"/>
</dbReference>
<evidence type="ECO:0000313" key="2">
    <source>
        <dbReference type="Proteomes" id="UP000193335"/>
    </source>
</evidence>